<feature type="region of interest" description="Disordered" evidence="1">
    <location>
        <begin position="248"/>
        <end position="268"/>
    </location>
</feature>
<protein>
    <submittedName>
        <fullName evidence="2">Uncharacterized protein</fullName>
    </submittedName>
</protein>
<keyword evidence="3" id="KW-1185">Reference proteome</keyword>
<evidence type="ECO:0000256" key="1">
    <source>
        <dbReference type="SAM" id="MobiDB-lite"/>
    </source>
</evidence>
<accession>A0A7C8IPQ5</accession>
<feature type="compositionally biased region" description="Acidic residues" evidence="1">
    <location>
        <begin position="248"/>
        <end position="263"/>
    </location>
</feature>
<dbReference type="AlphaFoldDB" id="A0A7C8IPQ5"/>
<dbReference type="Proteomes" id="UP000481861">
    <property type="component" value="Unassembled WGS sequence"/>
</dbReference>
<gene>
    <name evidence="2" type="ORF">BDV95DRAFT_644394</name>
</gene>
<name>A0A7C8IPQ5_9PLEO</name>
<dbReference type="OrthoDB" id="3799276at2759"/>
<reference evidence="2 3" key="1">
    <citation type="submission" date="2020-01" db="EMBL/GenBank/DDBJ databases">
        <authorList>
            <consortium name="DOE Joint Genome Institute"/>
            <person name="Haridas S."/>
            <person name="Albert R."/>
            <person name="Binder M."/>
            <person name="Bloem J."/>
            <person name="Labutti K."/>
            <person name="Salamov A."/>
            <person name="Andreopoulos B."/>
            <person name="Baker S.E."/>
            <person name="Barry K."/>
            <person name="Bills G."/>
            <person name="Bluhm B.H."/>
            <person name="Cannon C."/>
            <person name="Castanera R."/>
            <person name="Culley D.E."/>
            <person name="Daum C."/>
            <person name="Ezra D."/>
            <person name="Gonzalez J.B."/>
            <person name="Henrissat B."/>
            <person name="Kuo A."/>
            <person name="Liang C."/>
            <person name="Lipzen A."/>
            <person name="Lutzoni F."/>
            <person name="Magnuson J."/>
            <person name="Mondo S."/>
            <person name="Nolan M."/>
            <person name="Ohm R."/>
            <person name="Pangilinan J."/>
            <person name="Park H.-J.H."/>
            <person name="Ramirez L."/>
            <person name="Alfaro M."/>
            <person name="Sun H."/>
            <person name="Tritt A."/>
            <person name="Yoshinaga Y."/>
            <person name="Zwiers L.-H.L."/>
            <person name="Turgeon B.G."/>
            <person name="Goodwin S.B."/>
            <person name="Spatafora J.W."/>
            <person name="Crous P.W."/>
            <person name="Grigoriev I.V."/>
        </authorList>
    </citation>
    <scope>NUCLEOTIDE SEQUENCE [LARGE SCALE GENOMIC DNA]</scope>
    <source>
        <strain evidence="2 3">CBS 611.86</strain>
    </source>
</reference>
<comment type="caution">
    <text evidence="2">The sequence shown here is derived from an EMBL/GenBank/DDBJ whole genome shotgun (WGS) entry which is preliminary data.</text>
</comment>
<evidence type="ECO:0000313" key="3">
    <source>
        <dbReference type="Proteomes" id="UP000481861"/>
    </source>
</evidence>
<dbReference type="EMBL" id="JAADJZ010000002">
    <property type="protein sequence ID" value="KAF2877327.1"/>
    <property type="molecule type" value="Genomic_DNA"/>
</dbReference>
<sequence length="300" mass="35249">MSWYVMDKADYATALDPEICKLCSEHLSASVEDYMCDRCRNSLSDPPGSPGEDLMFLRKGAYKIFQFLMDFGRETGTHCDFEEDTEAEGSYIFQVGLPGQTRALPEFAGCDEKTRRCLDYVYLSWSQCDGVLIMIPSIMKEEFIFETIREYYYEPKHPSCRSHVGYRVKMVNGDEYSLGFTDRQLGWLPLVSPWSEFYDQRVRRERTSGKELGYQRDVVKGDLQERGVTQEKIKTMLDKYGVLDEDLFGENEEEEQDGDEEAGKEDMPMDVELNRAYRWYLSFSILEEYKEWEREEWEDL</sequence>
<organism evidence="2 3">
    <name type="scientific">Massariosphaeria phaeospora</name>
    <dbReference type="NCBI Taxonomy" id="100035"/>
    <lineage>
        <taxon>Eukaryota</taxon>
        <taxon>Fungi</taxon>
        <taxon>Dikarya</taxon>
        <taxon>Ascomycota</taxon>
        <taxon>Pezizomycotina</taxon>
        <taxon>Dothideomycetes</taxon>
        <taxon>Pleosporomycetidae</taxon>
        <taxon>Pleosporales</taxon>
        <taxon>Pleosporales incertae sedis</taxon>
        <taxon>Massariosphaeria</taxon>
    </lineage>
</organism>
<proteinExistence type="predicted"/>
<evidence type="ECO:0000313" key="2">
    <source>
        <dbReference type="EMBL" id="KAF2877327.1"/>
    </source>
</evidence>